<feature type="region of interest" description="Disordered" evidence="3">
    <location>
        <begin position="179"/>
        <end position="199"/>
    </location>
</feature>
<dbReference type="PANTHER" id="PTHR11364:SF27">
    <property type="entry name" value="SULFURTRANSFERASE"/>
    <property type="match status" value="1"/>
</dbReference>
<dbReference type="STRING" id="471853.Bcav_3069"/>
<dbReference type="InterPro" id="IPR001307">
    <property type="entry name" value="Thiosulphate_STrfase_CS"/>
</dbReference>
<dbReference type="Pfam" id="PF00581">
    <property type="entry name" value="Rhodanese"/>
    <property type="match status" value="2"/>
</dbReference>
<keyword evidence="6" id="KW-1185">Reference proteome</keyword>
<dbReference type="PROSITE" id="PS00380">
    <property type="entry name" value="RHODANESE_1"/>
    <property type="match status" value="1"/>
</dbReference>
<evidence type="ECO:0000259" key="4">
    <source>
        <dbReference type="PROSITE" id="PS50206"/>
    </source>
</evidence>
<accession>C5BZY3</accession>
<protein>
    <submittedName>
        <fullName evidence="5">Rhodanese domain protein</fullName>
    </submittedName>
</protein>
<evidence type="ECO:0000313" key="6">
    <source>
        <dbReference type="Proteomes" id="UP000007962"/>
    </source>
</evidence>
<dbReference type="PROSITE" id="PS50206">
    <property type="entry name" value="RHODANESE_3"/>
    <property type="match status" value="2"/>
</dbReference>
<gene>
    <name evidence="5" type="ordered locus">Bcav_3069</name>
</gene>
<dbReference type="Proteomes" id="UP000007962">
    <property type="component" value="Chromosome"/>
</dbReference>
<dbReference type="SMART" id="SM00450">
    <property type="entry name" value="RHOD"/>
    <property type="match status" value="2"/>
</dbReference>
<dbReference type="CDD" id="cd01449">
    <property type="entry name" value="TST_Repeat_2"/>
    <property type="match status" value="1"/>
</dbReference>
<feature type="domain" description="Rhodanese" evidence="4">
    <location>
        <begin position="168"/>
        <end position="274"/>
    </location>
</feature>
<dbReference type="AlphaFoldDB" id="C5BZY3"/>
<dbReference type="eggNOG" id="COG2897">
    <property type="taxonomic scope" value="Bacteria"/>
</dbReference>
<dbReference type="RefSeq" id="WP_015883553.1">
    <property type="nucleotide sequence ID" value="NC_012669.1"/>
</dbReference>
<dbReference type="InterPro" id="IPR036873">
    <property type="entry name" value="Rhodanese-like_dom_sf"/>
</dbReference>
<dbReference type="GO" id="GO:0004792">
    <property type="term" value="F:thiosulfate-cyanide sulfurtransferase activity"/>
    <property type="evidence" value="ECO:0007669"/>
    <property type="project" value="InterPro"/>
</dbReference>
<dbReference type="SUPFAM" id="SSF52821">
    <property type="entry name" value="Rhodanese/Cell cycle control phosphatase"/>
    <property type="match status" value="2"/>
</dbReference>
<keyword evidence="2" id="KW-0677">Repeat</keyword>
<dbReference type="Gene3D" id="3.40.250.10">
    <property type="entry name" value="Rhodanese-like domain"/>
    <property type="match status" value="2"/>
</dbReference>
<sequence length="277" mass="28503">MSDVLVSATDLYTRLSSAREKDPVLLDVRWTLAEPDGRRAYSAGHLPGAVYVDLEHELAGPGSPEAGRHPLPTLADLQAAARSWGVDDGADVVVYDDAGGTAAARAWWLLRWGGHPSVRILDGGLAAWARVGGILEDGDVRPHVGDVELAGGGMPTIDADGAAAWAGILLDSRAGERFRGESEPIDPRAGHIPGAVSAPTSDNLDPAGRFLGAEALRARFAALGIDGDVPVAAYCGSGVTASHEIAALAAAGIPAALYPGSWSQWSNDPDRPAATGA</sequence>
<organism evidence="5 6">
    <name type="scientific">Beutenbergia cavernae (strain ATCC BAA-8 / DSM 12333 / CCUG 43141 / JCM 11478 / NBRC 16432 / NCIMB 13614 / HKI 0122)</name>
    <dbReference type="NCBI Taxonomy" id="471853"/>
    <lineage>
        <taxon>Bacteria</taxon>
        <taxon>Bacillati</taxon>
        <taxon>Actinomycetota</taxon>
        <taxon>Actinomycetes</taxon>
        <taxon>Micrococcales</taxon>
        <taxon>Beutenbergiaceae</taxon>
        <taxon>Beutenbergia</taxon>
    </lineage>
</organism>
<evidence type="ECO:0000256" key="1">
    <source>
        <dbReference type="ARBA" id="ARBA00022679"/>
    </source>
</evidence>
<dbReference type="HOGENOM" id="CLU_031618_0_0_11"/>
<dbReference type="KEGG" id="bcv:Bcav_3069"/>
<evidence type="ECO:0000313" key="5">
    <source>
        <dbReference type="EMBL" id="ACQ81313.1"/>
    </source>
</evidence>
<name>C5BZY3_BEUC1</name>
<dbReference type="PANTHER" id="PTHR11364">
    <property type="entry name" value="THIOSULFATE SULFERTANSFERASE"/>
    <property type="match status" value="1"/>
</dbReference>
<dbReference type="InterPro" id="IPR001763">
    <property type="entry name" value="Rhodanese-like_dom"/>
</dbReference>
<feature type="domain" description="Rhodanese" evidence="4">
    <location>
        <begin position="19"/>
        <end position="137"/>
    </location>
</feature>
<evidence type="ECO:0000256" key="3">
    <source>
        <dbReference type="SAM" id="MobiDB-lite"/>
    </source>
</evidence>
<proteinExistence type="predicted"/>
<reference evidence="5 6" key="1">
    <citation type="journal article" date="2009" name="Stand. Genomic Sci.">
        <title>Complete genome sequence of Beutenbergia cavernae type strain (HKI 0122).</title>
        <authorList>
            <person name="Land M."/>
            <person name="Pukall R."/>
            <person name="Abt B."/>
            <person name="Goker M."/>
            <person name="Rohde M."/>
            <person name="Glavina Del Rio T."/>
            <person name="Tice H."/>
            <person name="Copeland A."/>
            <person name="Cheng J.F."/>
            <person name="Lucas S."/>
            <person name="Chen F."/>
            <person name="Nolan M."/>
            <person name="Bruce D."/>
            <person name="Goodwin L."/>
            <person name="Pitluck S."/>
            <person name="Ivanova N."/>
            <person name="Mavromatis K."/>
            <person name="Ovchinnikova G."/>
            <person name="Pati A."/>
            <person name="Chen A."/>
            <person name="Palaniappan K."/>
            <person name="Hauser L."/>
            <person name="Chang Y.J."/>
            <person name="Jefferies C.C."/>
            <person name="Saunders E."/>
            <person name="Brettin T."/>
            <person name="Detter J.C."/>
            <person name="Han C."/>
            <person name="Chain P."/>
            <person name="Bristow J."/>
            <person name="Eisen J.A."/>
            <person name="Markowitz V."/>
            <person name="Hugenholtz P."/>
            <person name="Kyrpides N.C."/>
            <person name="Klenk H.P."/>
            <person name="Lapidus A."/>
        </authorList>
    </citation>
    <scope>NUCLEOTIDE SEQUENCE [LARGE SCALE GENOMIC DNA]</scope>
    <source>
        <strain evidence="6">ATCC BAA-8 / DSM 12333 / NBRC 16432</strain>
    </source>
</reference>
<feature type="compositionally biased region" description="Basic and acidic residues" evidence="3">
    <location>
        <begin position="179"/>
        <end position="189"/>
    </location>
</feature>
<keyword evidence="1" id="KW-0808">Transferase</keyword>
<dbReference type="InterPro" id="IPR045078">
    <property type="entry name" value="TST/MPST-like"/>
</dbReference>
<dbReference type="OrthoDB" id="9770030at2"/>
<dbReference type="CDD" id="cd01448">
    <property type="entry name" value="TST_Repeat_1"/>
    <property type="match status" value="1"/>
</dbReference>
<evidence type="ECO:0000256" key="2">
    <source>
        <dbReference type="ARBA" id="ARBA00022737"/>
    </source>
</evidence>
<dbReference type="EMBL" id="CP001618">
    <property type="protein sequence ID" value="ACQ81313.1"/>
    <property type="molecule type" value="Genomic_DNA"/>
</dbReference>